<evidence type="ECO:0000256" key="2">
    <source>
        <dbReference type="ARBA" id="ARBA00007894"/>
    </source>
</evidence>
<keyword evidence="8 11" id="KW-0648">Protein biosynthesis</keyword>
<evidence type="ECO:0000313" key="15">
    <source>
        <dbReference type="Proteomes" id="UP000322267"/>
    </source>
</evidence>
<evidence type="ECO:0000256" key="8">
    <source>
        <dbReference type="ARBA" id="ARBA00022917"/>
    </source>
</evidence>
<comment type="caution">
    <text evidence="11">Lacks conserved residue(s) required for the propagation of feature annotation.</text>
</comment>
<evidence type="ECO:0000259" key="12">
    <source>
        <dbReference type="Pfam" id="PF00749"/>
    </source>
</evidence>
<keyword evidence="5 11" id="KW-0436">Ligase</keyword>
<keyword evidence="7 11" id="KW-0067">ATP-binding</keyword>
<dbReference type="GO" id="GO:0004818">
    <property type="term" value="F:glutamate-tRNA ligase activity"/>
    <property type="evidence" value="ECO:0007669"/>
    <property type="project" value="UniProtKB-UniRule"/>
</dbReference>
<name>A0A5D4NK20_9BACI</name>
<dbReference type="Pfam" id="PF19269">
    <property type="entry name" value="Anticodon_2"/>
    <property type="match status" value="1"/>
</dbReference>
<comment type="caution">
    <text evidence="14">The sequence shown here is derived from an EMBL/GenBank/DDBJ whole genome shotgun (WGS) entry which is preliminary data.</text>
</comment>
<dbReference type="GO" id="GO:0005524">
    <property type="term" value="F:ATP binding"/>
    <property type="evidence" value="ECO:0007669"/>
    <property type="project" value="UniProtKB-UniRule"/>
</dbReference>
<dbReference type="InterPro" id="IPR049940">
    <property type="entry name" value="GluQ/Sye"/>
</dbReference>
<dbReference type="EC" id="6.1.1.17" evidence="11"/>
<evidence type="ECO:0000256" key="6">
    <source>
        <dbReference type="ARBA" id="ARBA00022741"/>
    </source>
</evidence>
<feature type="domain" description="Aminoacyl-tRNA synthetase class I anticodon-binding" evidence="13">
    <location>
        <begin position="336"/>
        <end position="482"/>
    </location>
</feature>
<comment type="similarity">
    <text evidence="2 11">Belongs to the class-I aminoacyl-tRNA synthetase family. Glutamate--tRNA ligase type 1 subfamily.</text>
</comment>
<dbReference type="HAMAP" id="MF_00022">
    <property type="entry name" value="Glu_tRNA_synth_type1"/>
    <property type="match status" value="1"/>
</dbReference>
<keyword evidence="4 11" id="KW-0963">Cytoplasm</keyword>
<evidence type="ECO:0000259" key="13">
    <source>
        <dbReference type="Pfam" id="PF19269"/>
    </source>
</evidence>
<dbReference type="Proteomes" id="UP000322267">
    <property type="component" value="Unassembled WGS sequence"/>
</dbReference>
<evidence type="ECO:0000256" key="1">
    <source>
        <dbReference type="ARBA" id="ARBA00004496"/>
    </source>
</evidence>
<comment type="subcellular location">
    <subcellularLocation>
        <location evidence="1 11">Cytoplasm</location>
    </subcellularLocation>
</comment>
<evidence type="ECO:0000256" key="3">
    <source>
        <dbReference type="ARBA" id="ARBA00011245"/>
    </source>
</evidence>
<dbReference type="PANTHER" id="PTHR43311">
    <property type="entry name" value="GLUTAMATE--TRNA LIGASE"/>
    <property type="match status" value="1"/>
</dbReference>
<dbReference type="GO" id="GO:0006424">
    <property type="term" value="P:glutamyl-tRNA aminoacylation"/>
    <property type="evidence" value="ECO:0007669"/>
    <property type="project" value="UniProtKB-UniRule"/>
</dbReference>
<organism evidence="14 15">
    <name type="scientific">Rossellomorea vietnamensis</name>
    <dbReference type="NCBI Taxonomy" id="218284"/>
    <lineage>
        <taxon>Bacteria</taxon>
        <taxon>Bacillati</taxon>
        <taxon>Bacillota</taxon>
        <taxon>Bacilli</taxon>
        <taxon>Bacillales</taxon>
        <taxon>Bacillaceae</taxon>
        <taxon>Rossellomorea</taxon>
    </lineage>
</organism>
<dbReference type="FunFam" id="3.40.50.620:FF:000007">
    <property type="entry name" value="Glutamate--tRNA ligase"/>
    <property type="match status" value="1"/>
</dbReference>
<feature type="short sequence motif" description="'KMSKS' region" evidence="11">
    <location>
        <begin position="252"/>
        <end position="256"/>
    </location>
</feature>
<evidence type="ECO:0000256" key="5">
    <source>
        <dbReference type="ARBA" id="ARBA00022598"/>
    </source>
</evidence>
<dbReference type="CDD" id="cd00808">
    <property type="entry name" value="GluRS_core"/>
    <property type="match status" value="1"/>
</dbReference>
<dbReference type="InterPro" id="IPR000924">
    <property type="entry name" value="Glu/Gln-tRNA-synth"/>
</dbReference>
<evidence type="ECO:0000256" key="4">
    <source>
        <dbReference type="ARBA" id="ARBA00022490"/>
    </source>
</evidence>
<dbReference type="SUPFAM" id="SSF48163">
    <property type="entry name" value="An anticodon-binding domain of class I aminoacyl-tRNA synthetases"/>
    <property type="match status" value="1"/>
</dbReference>
<evidence type="ECO:0000256" key="7">
    <source>
        <dbReference type="ARBA" id="ARBA00022840"/>
    </source>
</evidence>
<dbReference type="PANTHER" id="PTHR43311:SF2">
    <property type="entry name" value="GLUTAMATE--TRNA LIGASE, MITOCHONDRIAL-RELATED"/>
    <property type="match status" value="1"/>
</dbReference>
<dbReference type="InterPro" id="IPR045462">
    <property type="entry name" value="aa-tRNA-synth_I_cd-bd"/>
</dbReference>
<feature type="binding site" evidence="11">
    <location>
        <position position="255"/>
    </location>
    <ligand>
        <name>ATP</name>
        <dbReference type="ChEBI" id="CHEBI:30616"/>
    </ligand>
</feature>
<dbReference type="SUPFAM" id="SSF52374">
    <property type="entry name" value="Nucleotidylyl transferase"/>
    <property type="match status" value="1"/>
</dbReference>
<keyword evidence="9 11" id="KW-0030">Aminoacyl-tRNA synthetase</keyword>
<dbReference type="PRINTS" id="PR00987">
    <property type="entry name" value="TRNASYNTHGLU"/>
</dbReference>
<dbReference type="InterPro" id="IPR014729">
    <property type="entry name" value="Rossmann-like_a/b/a_fold"/>
</dbReference>
<comment type="catalytic activity">
    <reaction evidence="10 11">
        <text>tRNA(Glu) + L-glutamate + ATP = L-glutamyl-tRNA(Glu) + AMP + diphosphate</text>
        <dbReference type="Rhea" id="RHEA:23540"/>
        <dbReference type="Rhea" id="RHEA-COMP:9663"/>
        <dbReference type="Rhea" id="RHEA-COMP:9680"/>
        <dbReference type="ChEBI" id="CHEBI:29985"/>
        <dbReference type="ChEBI" id="CHEBI:30616"/>
        <dbReference type="ChEBI" id="CHEBI:33019"/>
        <dbReference type="ChEBI" id="CHEBI:78442"/>
        <dbReference type="ChEBI" id="CHEBI:78520"/>
        <dbReference type="ChEBI" id="CHEBI:456215"/>
        <dbReference type="EC" id="6.1.1.17"/>
    </reaction>
</comment>
<comment type="function">
    <text evidence="11">Catalyzes the attachment of glutamate to tRNA(Glu) in a two-step reaction: glutamate is first activated by ATP to form Glu-AMP and then transferred to the acceptor end of tRNA(Glu).</text>
</comment>
<dbReference type="RefSeq" id="WP_148941916.1">
    <property type="nucleotide sequence ID" value="NZ_VTEI01000016.1"/>
</dbReference>
<dbReference type="GO" id="GO:0008270">
    <property type="term" value="F:zinc ion binding"/>
    <property type="evidence" value="ECO:0007669"/>
    <property type="project" value="InterPro"/>
</dbReference>
<dbReference type="InterPro" id="IPR033910">
    <property type="entry name" value="GluRS_core"/>
</dbReference>
<dbReference type="FunFam" id="1.10.10.350:FF:000002">
    <property type="entry name" value="Glutamate--tRNA ligase"/>
    <property type="match status" value="1"/>
</dbReference>
<accession>A0A5D4NK20</accession>
<dbReference type="NCBIfam" id="TIGR00464">
    <property type="entry name" value="gltX_bact"/>
    <property type="match status" value="1"/>
</dbReference>
<dbReference type="GO" id="GO:0005829">
    <property type="term" value="C:cytosol"/>
    <property type="evidence" value="ECO:0007669"/>
    <property type="project" value="TreeGrafter"/>
</dbReference>
<dbReference type="AlphaFoldDB" id="A0A5D4NK20"/>
<dbReference type="Pfam" id="PF00749">
    <property type="entry name" value="tRNA-synt_1c"/>
    <property type="match status" value="1"/>
</dbReference>
<dbReference type="PROSITE" id="PS00178">
    <property type="entry name" value="AA_TRNA_LIGASE_I"/>
    <property type="match status" value="1"/>
</dbReference>
<dbReference type="EMBL" id="VTEI01000016">
    <property type="protein sequence ID" value="TYS13871.1"/>
    <property type="molecule type" value="Genomic_DNA"/>
</dbReference>
<reference evidence="14 15" key="1">
    <citation type="submission" date="2019-08" db="EMBL/GenBank/DDBJ databases">
        <title>Bacillus genomes from the desert of Cuatro Cienegas, Coahuila.</title>
        <authorList>
            <person name="Olmedo-Alvarez G."/>
        </authorList>
    </citation>
    <scope>NUCLEOTIDE SEQUENCE [LARGE SCALE GENOMIC DNA]</scope>
    <source>
        <strain evidence="14 15">CH34_1T</strain>
    </source>
</reference>
<dbReference type="InterPro" id="IPR020058">
    <property type="entry name" value="Glu/Gln-tRNA-synth_Ib_cat-dom"/>
</dbReference>
<dbReference type="OrthoDB" id="9807503at2"/>
<evidence type="ECO:0000256" key="10">
    <source>
        <dbReference type="ARBA" id="ARBA00048351"/>
    </source>
</evidence>
<sequence length="485" mass="55596">MTNEIRVRYAPSPTGHLHIGNARTALFNYLFARNTGGKFIIRVEDTDEKRNIEGGEESQLKYLEWLGIDWDESVDKGGEYGPYRQSERNHIYSKYYQELLDKGLAYKCYCTEEELEAEREAQQAKGEMPRYSGKCANLSKEEQDKLAAEGRKPSIRFKVPAGKVYKFDDIVKDDVSFESDGIGDFVIVKKNGIPTYNFAVAVDDYLMKISHVLRGDDHISNTPKQLMIFEAFGWEAPVYGHMTLIVNESRKKLSKRDETIIQFIEQYEELGYLPEALFNFIALLGWSPKGEEELFSKEQFIEIFDPERLSKSPAVFDKQKLLWVNNQYMKNLDLDQVAALAMPHLVKAGRVGENPAEEERDWARKVIALYQEQMSYGAEIVELSGMFFKKDIDYDQEAQAVLEEEQVPEVLKAFVDEIDRLENYEADEIKKSIKAVQKSTGHKGKKLFMPIRVAVTGQTHGPELPNAIELLGKDKVKHRIESLLG</sequence>
<protein>
    <recommendedName>
        <fullName evidence="11">Glutamate--tRNA ligase</fullName>
        <ecNumber evidence="11">6.1.1.17</ecNumber>
    </recommendedName>
    <alternativeName>
        <fullName evidence="11">Glutamyl-tRNA synthetase</fullName>
        <shortName evidence="11">GluRS</shortName>
    </alternativeName>
</protein>
<evidence type="ECO:0000256" key="9">
    <source>
        <dbReference type="ARBA" id="ARBA00023146"/>
    </source>
</evidence>
<feature type="short sequence motif" description="'HIGH' region" evidence="11">
    <location>
        <begin position="11"/>
        <end position="21"/>
    </location>
</feature>
<gene>
    <name evidence="11" type="primary">gltX</name>
    <name evidence="14" type="ORF">FZC78_20225</name>
</gene>
<proteinExistence type="inferred from homology"/>
<dbReference type="GO" id="GO:0000049">
    <property type="term" value="F:tRNA binding"/>
    <property type="evidence" value="ECO:0007669"/>
    <property type="project" value="InterPro"/>
</dbReference>
<dbReference type="InterPro" id="IPR020751">
    <property type="entry name" value="aa-tRNA-synth_I_codon-bd_sub2"/>
</dbReference>
<evidence type="ECO:0000313" key="14">
    <source>
        <dbReference type="EMBL" id="TYS13871.1"/>
    </source>
</evidence>
<dbReference type="InterPro" id="IPR001412">
    <property type="entry name" value="aa-tRNA-synth_I_CS"/>
</dbReference>
<dbReference type="Gene3D" id="1.10.10.350">
    <property type="match status" value="1"/>
</dbReference>
<keyword evidence="6 11" id="KW-0547">Nucleotide-binding</keyword>
<dbReference type="Gene3D" id="3.40.50.620">
    <property type="entry name" value="HUPs"/>
    <property type="match status" value="1"/>
</dbReference>
<dbReference type="STRING" id="218284.AM506_18485"/>
<dbReference type="InterPro" id="IPR004527">
    <property type="entry name" value="Glu-tRNA-ligase_bac/mito"/>
</dbReference>
<dbReference type="InterPro" id="IPR008925">
    <property type="entry name" value="aa_tRNA-synth_I_cd-bd_sf"/>
</dbReference>
<feature type="domain" description="Glutamyl/glutaminyl-tRNA synthetase class Ib catalytic" evidence="12">
    <location>
        <begin position="4"/>
        <end position="323"/>
    </location>
</feature>
<comment type="subunit">
    <text evidence="3 11">Monomer.</text>
</comment>
<evidence type="ECO:0000256" key="11">
    <source>
        <dbReference type="HAMAP-Rule" id="MF_00022"/>
    </source>
</evidence>